<gene>
    <name evidence="2" type="ORF">LAL4801_04241</name>
</gene>
<protein>
    <recommendedName>
        <fullName evidence="4">Porin</fullName>
    </recommendedName>
</protein>
<dbReference type="STRING" id="187304.B0E33_02685"/>
<accession>A0A0M6Y6P7</accession>
<dbReference type="EMBL" id="CXST01000002">
    <property type="protein sequence ID" value="CTQ45786.1"/>
    <property type="molecule type" value="Genomic_DNA"/>
</dbReference>
<dbReference type="AlphaFoldDB" id="A0A0M6Y6P7"/>
<feature type="signal peptide" evidence="1">
    <location>
        <begin position="1"/>
        <end position="36"/>
    </location>
</feature>
<organism evidence="2 3">
    <name type="scientific">Roseibium aggregatum</name>
    <dbReference type="NCBI Taxonomy" id="187304"/>
    <lineage>
        <taxon>Bacteria</taxon>
        <taxon>Pseudomonadati</taxon>
        <taxon>Pseudomonadota</taxon>
        <taxon>Alphaproteobacteria</taxon>
        <taxon>Hyphomicrobiales</taxon>
        <taxon>Stappiaceae</taxon>
        <taxon>Roseibium</taxon>
    </lineage>
</organism>
<dbReference type="Proteomes" id="UP000048926">
    <property type="component" value="Unassembled WGS sequence"/>
</dbReference>
<proteinExistence type="predicted"/>
<evidence type="ECO:0008006" key="4">
    <source>
        <dbReference type="Google" id="ProtNLM"/>
    </source>
</evidence>
<sequence>MRYQASRTRGRRFSAWAITTVASAALLLQAGGQVWAAGSALSDDPIPMVTEAEVRKHQEENSGPAPLIAGDHHSSELSTDAVPIIAEDEEPEPTPPIFQRGEKFLASGNLAPGIELPTGAIWQPALWVFGDARTAIGHYANGVEDPRQFWASRIDIFANLKLTPTERILIGFSPLTEKRRNTGILYTDEGGVEYVNGLNPYVTTLFFEGEFGEIFPNLDPDDNRNFDFGFSIGRQPLFFQEGMMINDSVDALGITRDTIVIPGLTPDLRATGVFGWNNIRRGDNELDDSAFLLGLFTEADFRKSTANLDLAYVISDEDEGGDGFYFGASAVQRFGLYNTAFRINTSTAIEKRGPAVDNGVLMFSEVSRTVTASENVVYANAFWAIGNYTSAARDSLTGGPLGQVGILFAAPAVGLGGSALSNRADSVFGGSIGHQMFFNEDKTQLVMELGGRKDTDGSDAGVVAFGGQLLHALNNRSSIQVDGFVSAGQDRKAGTGLRMELRTRF</sequence>
<keyword evidence="1" id="KW-0732">Signal</keyword>
<keyword evidence="3" id="KW-1185">Reference proteome</keyword>
<reference evidence="3" key="1">
    <citation type="submission" date="2015-07" db="EMBL/GenBank/DDBJ databases">
        <authorList>
            <person name="Rodrigo-Torres Lidia"/>
            <person name="Arahal R.David."/>
        </authorList>
    </citation>
    <scope>NUCLEOTIDE SEQUENCE [LARGE SCALE GENOMIC DNA]</scope>
    <source>
        <strain evidence="3">CECT 4801</strain>
    </source>
</reference>
<evidence type="ECO:0000313" key="2">
    <source>
        <dbReference type="EMBL" id="CTQ45786.1"/>
    </source>
</evidence>
<name>A0A0M6Y6P7_9HYPH</name>
<evidence type="ECO:0000313" key="3">
    <source>
        <dbReference type="Proteomes" id="UP000048926"/>
    </source>
</evidence>
<feature type="chain" id="PRO_5005807916" description="Porin" evidence="1">
    <location>
        <begin position="37"/>
        <end position="505"/>
    </location>
</feature>
<evidence type="ECO:0000256" key="1">
    <source>
        <dbReference type="SAM" id="SignalP"/>
    </source>
</evidence>